<dbReference type="InterPro" id="IPR025736">
    <property type="entry name" value="PucR_C-HTH_dom"/>
</dbReference>
<gene>
    <name evidence="3" type="ORF">AB0I48_10505</name>
</gene>
<evidence type="ECO:0000313" key="4">
    <source>
        <dbReference type="Proteomes" id="UP001551695"/>
    </source>
</evidence>
<dbReference type="InterPro" id="IPR051448">
    <property type="entry name" value="CdaR-like_regulators"/>
</dbReference>
<keyword evidence="4" id="KW-1185">Reference proteome</keyword>
<dbReference type="RefSeq" id="WP_357782165.1">
    <property type="nucleotide sequence ID" value="NZ_JBFAKC010000004.1"/>
</dbReference>
<feature type="domain" description="RsbT co-antagonist protein RsbRD N-terminal" evidence="2">
    <location>
        <begin position="54"/>
        <end position="187"/>
    </location>
</feature>
<dbReference type="Pfam" id="PF14361">
    <property type="entry name" value="RsbRD_N"/>
    <property type="match status" value="1"/>
</dbReference>
<proteinExistence type="predicted"/>
<dbReference type="EMBL" id="JBFAKC010000004">
    <property type="protein sequence ID" value="MEV0707985.1"/>
    <property type="molecule type" value="Genomic_DNA"/>
</dbReference>
<feature type="domain" description="PucR C-terminal helix-turn-helix" evidence="1">
    <location>
        <begin position="377"/>
        <end position="435"/>
    </location>
</feature>
<evidence type="ECO:0000259" key="2">
    <source>
        <dbReference type="Pfam" id="PF14361"/>
    </source>
</evidence>
<protein>
    <submittedName>
        <fullName evidence="3">Helix-turn-helix domain-containing protein</fullName>
    </submittedName>
</protein>
<evidence type="ECO:0000313" key="3">
    <source>
        <dbReference type="EMBL" id="MEV0707985.1"/>
    </source>
</evidence>
<dbReference type="Gene3D" id="1.10.10.2840">
    <property type="entry name" value="PucR C-terminal helix-turn-helix domain"/>
    <property type="match status" value="1"/>
</dbReference>
<dbReference type="InterPro" id="IPR025751">
    <property type="entry name" value="RsbRD_N_dom"/>
</dbReference>
<dbReference type="PANTHER" id="PTHR33744">
    <property type="entry name" value="CARBOHYDRATE DIACID REGULATOR"/>
    <property type="match status" value="1"/>
</dbReference>
<evidence type="ECO:0000259" key="1">
    <source>
        <dbReference type="Pfam" id="PF13556"/>
    </source>
</evidence>
<dbReference type="InterPro" id="IPR042070">
    <property type="entry name" value="PucR_C-HTH_sf"/>
</dbReference>
<dbReference type="Proteomes" id="UP001551695">
    <property type="component" value="Unassembled WGS sequence"/>
</dbReference>
<dbReference type="Pfam" id="PF13556">
    <property type="entry name" value="HTH_30"/>
    <property type="match status" value="1"/>
</dbReference>
<comment type="caution">
    <text evidence="3">The sequence shown here is derived from an EMBL/GenBank/DDBJ whole genome shotgun (WGS) entry which is preliminary data.</text>
</comment>
<organism evidence="3 4">
    <name type="scientific">Nocardia aurea</name>
    <dbReference type="NCBI Taxonomy" id="2144174"/>
    <lineage>
        <taxon>Bacteria</taxon>
        <taxon>Bacillati</taxon>
        <taxon>Actinomycetota</taxon>
        <taxon>Actinomycetes</taxon>
        <taxon>Mycobacteriales</taxon>
        <taxon>Nocardiaceae</taxon>
        <taxon>Nocardia</taxon>
    </lineage>
</organism>
<name>A0ABV3FRE3_9NOCA</name>
<sequence>MDERNRSGMYGRRRVPRVAVSAAGAAVAPTERSRHTGASRALGPAAISLRDTESLAEEMVRHFRQTVAQCLTLPDDALRGDITAVTVNCLRIATTILDGRGTPTEHEVAQLESAAARWARDGVPVDVILHALHEGSRMAHELVATRSGIASVAQCVDIGARTVELLDLMTTTVTMAYLREYRAAAGQSPDSIRALTVAMMNGRATAAMARECGVTIADRYHILALSLTYPATAFVGTVDRRTASRQVVRRIRSALAAEGGGDTISSLSLGGGTILIPSTAVPVDRLKSLVDAVADAAEAVVTAVHLEVPVEAIAEHSQTLHHMVDLADRLRRALSAKAETTLYRFDQLAAEYQLTRPGAVRDSLARRLDPLMAHPVLLETLTVYLLNDQNRQHAARRMYIHPNTIDHRLKRIAVITGLDPARADGQWALRAALIARTFPPRGESSAVDEEIR</sequence>
<accession>A0ABV3FRE3</accession>
<dbReference type="PANTHER" id="PTHR33744:SF7">
    <property type="entry name" value="PUCR FAMILY TRANSCRIPTIONAL REGULATOR"/>
    <property type="match status" value="1"/>
</dbReference>
<reference evidence="3 4" key="1">
    <citation type="submission" date="2024-06" db="EMBL/GenBank/DDBJ databases">
        <title>The Natural Products Discovery Center: Release of the First 8490 Sequenced Strains for Exploring Actinobacteria Biosynthetic Diversity.</title>
        <authorList>
            <person name="Kalkreuter E."/>
            <person name="Kautsar S.A."/>
            <person name="Yang D."/>
            <person name="Bader C.D."/>
            <person name="Teijaro C.N."/>
            <person name="Fluegel L."/>
            <person name="Davis C.M."/>
            <person name="Simpson J.R."/>
            <person name="Lauterbach L."/>
            <person name="Steele A.D."/>
            <person name="Gui C."/>
            <person name="Meng S."/>
            <person name="Li G."/>
            <person name="Viehrig K."/>
            <person name="Ye F."/>
            <person name="Su P."/>
            <person name="Kiefer A.F."/>
            <person name="Nichols A."/>
            <person name="Cepeda A.J."/>
            <person name="Yan W."/>
            <person name="Fan B."/>
            <person name="Jiang Y."/>
            <person name="Adhikari A."/>
            <person name="Zheng C.-J."/>
            <person name="Schuster L."/>
            <person name="Cowan T.M."/>
            <person name="Smanski M.J."/>
            <person name="Chevrette M.G."/>
            <person name="De Carvalho L.P.S."/>
            <person name="Shen B."/>
        </authorList>
    </citation>
    <scope>NUCLEOTIDE SEQUENCE [LARGE SCALE GENOMIC DNA]</scope>
    <source>
        <strain evidence="3 4">NPDC050403</strain>
    </source>
</reference>